<evidence type="ECO:0000313" key="3">
    <source>
        <dbReference type="Proteomes" id="UP001168877"/>
    </source>
</evidence>
<proteinExistence type="predicted"/>
<organism evidence="2 3">
    <name type="scientific">Acer saccharum</name>
    <name type="common">Sugar maple</name>
    <dbReference type="NCBI Taxonomy" id="4024"/>
    <lineage>
        <taxon>Eukaryota</taxon>
        <taxon>Viridiplantae</taxon>
        <taxon>Streptophyta</taxon>
        <taxon>Embryophyta</taxon>
        <taxon>Tracheophyta</taxon>
        <taxon>Spermatophyta</taxon>
        <taxon>Magnoliopsida</taxon>
        <taxon>eudicotyledons</taxon>
        <taxon>Gunneridae</taxon>
        <taxon>Pentapetalae</taxon>
        <taxon>rosids</taxon>
        <taxon>malvids</taxon>
        <taxon>Sapindales</taxon>
        <taxon>Sapindaceae</taxon>
        <taxon>Hippocastanoideae</taxon>
        <taxon>Acereae</taxon>
        <taxon>Acer</taxon>
    </lineage>
</organism>
<protein>
    <submittedName>
        <fullName evidence="2">Uncharacterized protein</fullName>
    </submittedName>
</protein>
<gene>
    <name evidence="2" type="ORF">LWI29_029140</name>
</gene>
<feature type="compositionally biased region" description="Basic and acidic residues" evidence="1">
    <location>
        <begin position="156"/>
        <end position="165"/>
    </location>
</feature>
<evidence type="ECO:0000313" key="2">
    <source>
        <dbReference type="EMBL" id="KAK0572281.1"/>
    </source>
</evidence>
<feature type="region of interest" description="Disordered" evidence="1">
    <location>
        <begin position="149"/>
        <end position="204"/>
    </location>
</feature>
<feature type="compositionally biased region" description="Acidic residues" evidence="1">
    <location>
        <begin position="195"/>
        <end position="204"/>
    </location>
</feature>
<accession>A0AA39RDZ6</accession>
<dbReference type="Proteomes" id="UP001168877">
    <property type="component" value="Unassembled WGS sequence"/>
</dbReference>
<keyword evidence="3" id="KW-1185">Reference proteome</keyword>
<evidence type="ECO:0000256" key="1">
    <source>
        <dbReference type="SAM" id="MobiDB-lite"/>
    </source>
</evidence>
<dbReference type="EMBL" id="JAUESC010000388">
    <property type="protein sequence ID" value="KAK0572281.1"/>
    <property type="molecule type" value="Genomic_DNA"/>
</dbReference>
<dbReference type="AlphaFoldDB" id="A0AA39RDZ6"/>
<reference evidence="2" key="2">
    <citation type="submission" date="2023-06" db="EMBL/GenBank/DDBJ databases">
        <authorList>
            <person name="Swenson N.G."/>
            <person name="Wegrzyn J.L."/>
            <person name="Mcevoy S.L."/>
        </authorList>
    </citation>
    <scope>NUCLEOTIDE SEQUENCE</scope>
    <source>
        <strain evidence="2">NS2018</strain>
        <tissue evidence="2">Leaf</tissue>
    </source>
</reference>
<comment type="caution">
    <text evidence="2">The sequence shown here is derived from an EMBL/GenBank/DDBJ whole genome shotgun (WGS) entry which is preliminary data.</text>
</comment>
<name>A0AA39RDZ6_ACESA</name>
<sequence length="204" mass="22230">MIGSVSERGSIVSIPVDNVMMQQVEEVGGLVDIETDREFSNDNELVAEGIDISASRESVREGINDEKQVGEGSEVVFEDRGKSVKDQQITKGSQAHPIWAERPSASFKNSDRIRDTFNIKRGSNVARIRKLGISTDSSKQFCGKCKSISEEGGPNFEERKTRKIDGISTMEDEFSKSKSESGSSGMVTGNMVSPTEEEVVASAD</sequence>
<reference evidence="2" key="1">
    <citation type="journal article" date="2022" name="Plant J.">
        <title>Strategies of tolerance reflected in two North American maple genomes.</title>
        <authorList>
            <person name="McEvoy S.L."/>
            <person name="Sezen U.U."/>
            <person name="Trouern-Trend A."/>
            <person name="McMahon S.M."/>
            <person name="Schaberg P.G."/>
            <person name="Yang J."/>
            <person name="Wegrzyn J.L."/>
            <person name="Swenson N.G."/>
        </authorList>
    </citation>
    <scope>NUCLEOTIDE SEQUENCE</scope>
    <source>
        <strain evidence="2">NS2018</strain>
    </source>
</reference>